<gene>
    <name evidence="3" type="ORF">BXY75_1142</name>
</gene>
<reference evidence="3 4" key="1">
    <citation type="submission" date="2018-10" db="EMBL/GenBank/DDBJ databases">
        <title>Genomic Encyclopedia of Archaeal and Bacterial Type Strains, Phase II (KMG-II): from individual species to whole genera.</title>
        <authorList>
            <person name="Goeker M."/>
        </authorList>
    </citation>
    <scope>NUCLEOTIDE SEQUENCE [LARGE SCALE GENOMIC DNA]</scope>
    <source>
        <strain evidence="3 4">DSM 23424</strain>
    </source>
</reference>
<dbReference type="CDD" id="cd02440">
    <property type="entry name" value="AdoMet_MTases"/>
    <property type="match status" value="1"/>
</dbReference>
<comment type="caution">
    <text evidence="3">The sequence shown here is derived from an EMBL/GenBank/DDBJ whole genome shotgun (WGS) entry which is preliminary data.</text>
</comment>
<proteinExistence type="predicted"/>
<evidence type="ECO:0000256" key="1">
    <source>
        <dbReference type="ARBA" id="ARBA00022679"/>
    </source>
</evidence>
<dbReference type="GO" id="GO:0016740">
    <property type="term" value="F:transferase activity"/>
    <property type="evidence" value="ECO:0007669"/>
    <property type="project" value="UniProtKB-KW"/>
</dbReference>
<dbReference type="Pfam" id="PF13649">
    <property type="entry name" value="Methyltransf_25"/>
    <property type="match status" value="1"/>
</dbReference>
<protein>
    <recommendedName>
        <fullName evidence="2">Methyltransferase domain-containing protein</fullName>
    </recommendedName>
</protein>
<evidence type="ECO:0000313" key="4">
    <source>
        <dbReference type="Proteomes" id="UP000271339"/>
    </source>
</evidence>
<dbReference type="Gene3D" id="3.40.50.150">
    <property type="entry name" value="Vaccinia Virus protein VP39"/>
    <property type="match status" value="1"/>
</dbReference>
<accession>A0A3L9YYW9</accession>
<dbReference type="InterPro" id="IPR029063">
    <property type="entry name" value="SAM-dependent_MTases_sf"/>
</dbReference>
<dbReference type="PANTHER" id="PTHR43861">
    <property type="entry name" value="TRANS-ACONITATE 2-METHYLTRANSFERASE-RELATED"/>
    <property type="match status" value="1"/>
</dbReference>
<dbReference type="SUPFAM" id="SSF53335">
    <property type="entry name" value="S-adenosyl-L-methionine-dependent methyltransferases"/>
    <property type="match status" value="1"/>
</dbReference>
<sequence length="243" mass="27898">MEVQSKAVKFSSAHRSRASEIMDDFDLKGDEMKELLTDLKLVNKWLGGTKVTIEGLQFLLKQQPKQSTITILDVGCGDGEMLRNCARFGRKKGYDFKLIGIDANNHILTEAKVRSEAFENISFQTLDVMEIDKSTIEYDIVLCTLFLHHFPKEQIVVILNKLLKNAKVGCVINDLHRSRLAFVLFKLFSKVVLKTKIARHDGLVSVARGFKRNELKEISEEITNTVSLVKWKFAFRYMWILKK</sequence>
<feature type="domain" description="Methyltransferase" evidence="2">
    <location>
        <begin position="71"/>
        <end position="164"/>
    </location>
</feature>
<name>A0A3L9YYW9_9FLAO</name>
<keyword evidence="4" id="KW-1185">Reference proteome</keyword>
<dbReference type="Proteomes" id="UP000271339">
    <property type="component" value="Unassembled WGS sequence"/>
</dbReference>
<dbReference type="EMBL" id="REFC01000012">
    <property type="protein sequence ID" value="RMA64269.1"/>
    <property type="molecule type" value="Genomic_DNA"/>
</dbReference>
<evidence type="ECO:0000259" key="2">
    <source>
        <dbReference type="Pfam" id="PF13649"/>
    </source>
</evidence>
<dbReference type="AlphaFoldDB" id="A0A3L9YYW9"/>
<organism evidence="3 4">
    <name type="scientific">Ulvibacter antarcticus</name>
    <dbReference type="NCBI Taxonomy" id="442714"/>
    <lineage>
        <taxon>Bacteria</taxon>
        <taxon>Pseudomonadati</taxon>
        <taxon>Bacteroidota</taxon>
        <taxon>Flavobacteriia</taxon>
        <taxon>Flavobacteriales</taxon>
        <taxon>Flavobacteriaceae</taxon>
        <taxon>Ulvibacter</taxon>
    </lineage>
</organism>
<keyword evidence="1" id="KW-0808">Transferase</keyword>
<dbReference type="OrthoDB" id="9800454at2"/>
<dbReference type="InterPro" id="IPR041698">
    <property type="entry name" value="Methyltransf_25"/>
</dbReference>
<dbReference type="RefSeq" id="WP_121906730.1">
    <property type="nucleotide sequence ID" value="NZ_REFC01000012.1"/>
</dbReference>
<evidence type="ECO:0000313" key="3">
    <source>
        <dbReference type="EMBL" id="RMA64269.1"/>
    </source>
</evidence>